<gene>
    <name evidence="3 4 7" type="primary">purK</name>
    <name evidence="7" type="ORF">KQJ23_04170</name>
</gene>
<organism evidence="7 8">
    <name type="scientific">Paenibacillus brevis</name>
    <dbReference type="NCBI Taxonomy" id="2841508"/>
    <lineage>
        <taxon>Bacteria</taxon>
        <taxon>Bacillati</taxon>
        <taxon>Bacillota</taxon>
        <taxon>Bacilli</taxon>
        <taxon>Bacillales</taxon>
        <taxon>Paenibacillaceae</taxon>
        <taxon>Paenibacillus</taxon>
    </lineage>
</organism>
<dbReference type="EMBL" id="JAHLQJ010000003">
    <property type="protein sequence ID" value="MBU5671023.1"/>
    <property type="molecule type" value="Genomic_DNA"/>
</dbReference>
<comment type="catalytic activity">
    <reaction evidence="3 4">
        <text>5-amino-1-(5-phospho-beta-D-ribosyl)imidazole + hydrogencarbonate + ATP = 5-carboxyamino-1-(5-phospho-D-ribosyl)imidazole + ADP + phosphate + 2 H(+)</text>
        <dbReference type="Rhea" id="RHEA:19317"/>
        <dbReference type="ChEBI" id="CHEBI:15378"/>
        <dbReference type="ChEBI" id="CHEBI:17544"/>
        <dbReference type="ChEBI" id="CHEBI:30616"/>
        <dbReference type="ChEBI" id="CHEBI:43474"/>
        <dbReference type="ChEBI" id="CHEBI:58730"/>
        <dbReference type="ChEBI" id="CHEBI:137981"/>
        <dbReference type="ChEBI" id="CHEBI:456216"/>
        <dbReference type="EC" id="6.3.4.18"/>
    </reaction>
</comment>
<dbReference type="PROSITE" id="PS50975">
    <property type="entry name" value="ATP_GRASP"/>
    <property type="match status" value="1"/>
</dbReference>
<dbReference type="InterPro" id="IPR011761">
    <property type="entry name" value="ATP-grasp"/>
</dbReference>
<dbReference type="InterPro" id="IPR005875">
    <property type="entry name" value="PurK"/>
</dbReference>
<feature type="binding site" evidence="3">
    <location>
        <position position="172"/>
    </location>
    <ligand>
        <name>ATP</name>
        <dbReference type="ChEBI" id="CHEBI:30616"/>
    </ligand>
</feature>
<keyword evidence="3 4" id="KW-0658">Purine biosynthesis</keyword>
<feature type="binding site" evidence="3">
    <location>
        <begin position="209"/>
        <end position="212"/>
    </location>
    <ligand>
        <name>ATP</name>
        <dbReference type="ChEBI" id="CHEBI:30616"/>
    </ligand>
</feature>
<evidence type="ECO:0000313" key="7">
    <source>
        <dbReference type="EMBL" id="MBU5671023.1"/>
    </source>
</evidence>
<dbReference type="PANTHER" id="PTHR11609:SF5">
    <property type="entry name" value="PHOSPHORIBOSYLAMINOIMIDAZOLE CARBOXYLASE"/>
    <property type="match status" value="1"/>
</dbReference>
<dbReference type="Pfam" id="PF22660">
    <property type="entry name" value="RS_preATP-grasp-like"/>
    <property type="match status" value="1"/>
</dbReference>
<dbReference type="NCBIfam" id="NF004676">
    <property type="entry name" value="PRK06019.1-2"/>
    <property type="match status" value="1"/>
</dbReference>
<accession>A0ABS6FNK6</accession>
<keyword evidence="2 3" id="KW-0067">ATP-binding</keyword>
<dbReference type="NCBIfam" id="TIGR01161">
    <property type="entry name" value="purK"/>
    <property type="match status" value="1"/>
</dbReference>
<feature type="binding site" evidence="3">
    <location>
        <begin position="177"/>
        <end position="183"/>
    </location>
    <ligand>
        <name>ATP</name>
        <dbReference type="ChEBI" id="CHEBI:30616"/>
    </ligand>
</feature>
<evidence type="ECO:0000256" key="5">
    <source>
        <dbReference type="SAM" id="MobiDB-lite"/>
    </source>
</evidence>
<proteinExistence type="inferred from homology"/>
<comment type="similarity">
    <text evidence="3 4">Belongs to the PurK/PurT family.</text>
</comment>
<dbReference type="Pfam" id="PF02222">
    <property type="entry name" value="ATP-grasp"/>
    <property type="match status" value="1"/>
</dbReference>
<dbReference type="Proteomes" id="UP000743001">
    <property type="component" value="Unassembled WGS sequence"/>
</dbReference>
<keyword evidence="3 4" id="KW-0436">Ligase</keyword>
<dbReference type="NCBIfam" id="NF004675">
    <property type="entry name" value="PRK06019.1-1"/>
    <property type="match status" value="1"/>
</dbReference>
<comment type="function">
    <text evidence="3">Catalyzes the ATP-dependent conversion of 5-aminoimidazole ribonucleotide (AIR) and HCO(3)(-) to N5-carboxyaminoimidazole ribonucleotide (N5-CAIR).</text>
</comment>
<feature type="domain" description="ATP-grasp" evidence="6">
    <location>
        <begin position="136"/>
        <end position="324"/>
    </location>
</feature>
<dbReference type="InterPro" id="IPR040686">
    <property type="entry name" value="PurK_C"/>
</dbReference>
<dbReference type="GO" id="GO:0034028">
    <property type="term" value="F:5-(carboxyamino)imidazole ribonucleotide synthase activity"/>
    <property type="evidence" value="ECO:0007669"/>
    <property type="project" value="UniProtKB-EC"/>
</dbReference>
<comment type="function">
    <text evidence="4">Catalyzes the ATP-dependent conversion of 5-aminoimidazole ribonucleotide (AIR) and HCO(3)- to N5-carboxyaminoimidazole ribonucleotide (N5-CAIR).</text>
</comment>
<dbReference type="PANTHER" id="PTHR11609">
    <property type="entry name" value="PURINE BIOSYNTHESIS PROTEIN 6/7, PUR6/7"/>
    <property type="match status" value="1"/>
</dbReference>
<evidence type="ECO:0000313" key="8">
    <source>
        <dbReference type="Proteomes" id="UP000743001"/>
    </source>
</evidence>
<dbReference type="RefSeq" id="WP_216477430.1">
    <property type="nucleotide sequence ID" value="NZ_JAHLQJ010000003.1"/>
</dbReference>
<feature type="binding site" evidence="3">
    <location>
        <begin position="294"/>
        <end position="295"/>
    </location>
    <ligand>
        <name>ATP</name>
        <dbReference type="ChEBI" id="CHEBI:30616"/>
    </ligand>
</feature>
<comment type="pathway">
    <text evidence="3 4">Purine metabolism; IMP biosynthesis via de novo pathway; 5-amino-1-(5-phospho-D-ribosyl)imidazole-4-carboxylate from 5-amino-1-(5-phospho-D-ribosyl)imidazole (N5-CAIR route): step 1/2.</text>
</comment>
<comment type="caution">
    <text evidence="7">The sequence shown here is derived from an EMBL/GenBank/DDBJ whole genome shotgun (WGS) entry which is preliminary data.</text>
</comment>
<evidence type="ECO:0000256" key="2">
    <source>
        <dbReference type="ARBA" id="ARBA00022840"/>
    </source>
</evidence>
<dbReference type="EC" id="6.3.4.18" evidence="3 4"/>
<sequence length="417" mass="44586">MSRLRLEAAGPRLAPEGGGGEARANLDEKVIAPGSTVGVLGGGQLGRMMALAGSNLGYRFVTLDPTPESPCGQVARQIVAGYGDRAAAQELAAQADVITYEFENVDADVAALLEEQSYVPQGSRLLYTTQHRLREKAAIETAGVPVAPYEQIHNEEGLRGAASRLGLPAVLKTATGGYDGKGQWVIRSEAEIAEAYATLSQAGTELVLEQFIPFEKELSVIAARSPRGEIKTFPVAENIHIDNILHASIVPARIGSGVQEEAEELASRIAESLGAVGLLAVEMFLTGDGRLYVNELAPRPHNSGHYTMEANATSQFEQHVRAICNLPLGDPGLRTPVVMVNVLGEHLQAVEQAVATGQWGERMPSAAGNPVIPKVHLYGKQGSAPKRKMGHVNLLCSNVQDGLDFIQQTKIWRNQQL</sequence>
<dbReference type="InterPro" id="IPR054350">
    <property type="entry name" value="PurT/PurK_preATP-grasp"/>
</dbReference>
<keyword evidence="8" id="KW-1185">Reference proteome</keyword>
<dbReference type="Pfam" id="PF17769">
    <property type="entry name" value="PurK_C"/>
    <property type="match status" value="1"/>
</dbReference>
<feature type="region of interest" description="Disordered" evidence="5">
    <location>
        <begin position="1"/>
        <end position="22"/>
    </location>
</feature>
<reference evidence="7 8" key="1">
    <citation type="submission" date="2021-06" db="EMBL/GenBank/DDBJ databases">
        <authorList>
            <person name="Sun Q."/>
            <person name="Li D."/>
        </authorList>
    </citation>
    <scope>NUCLEOTIDE SEQUENCE [LARGE SCALE GENOMIC DNA]</scope>
    <source>
        <strain evidence="7 8">MSJ-6</strain>
    </source>
</reference>
<dbReference type="NCBIfam" id="NF004679">
    <property type="entry name" value="PRK06019.1-5"/>
    <property type="match status" value="1"/>
</dbReference>
<name>A0ABS6FNK6_9BACL</name>
<keyword evidence="1 3" id="KW-0547">Nucleotide-binding</keyword>
<evidence type="ECO:0000259" key="6">
    <source>
        <dbReference type="PROSITE" id="PS50975"/>
    </source>
</evidence>
<dbReference type="InterPro" id="IPR003135">
    <property type="entry name" value="ATP-grasp_carboxylate-amine"/>
</dbReference>
<feature type="binding site" evidence="3">
    <location>
        <position position="217"/>
    </location>
    <ligand>
        <name>ATP</name>
        <dbReference type="ChEBI" id="CHEBI:30616"/>
    </ligand>
</feature>
<feature type="binding site" evidence="3">
    <location>
        <position position="240"/>
    </location>
    <ligand>
        <name>ATP</name>
        <dbReference type="ChEBI" id="CHEBI:30616"/>
    </ligand>
</feature>
<comment type="subunit">
    <text evidence="3 4">Homodimer.</text>
</comment>
<evidence type="ECO:0000256" key="3">
    <source>
        <dbReference type="HAMAP-Rule" id="MF_01928"/>
    </source>
</evidence>
<evidence type="ECO:0000256" key="1">
    <source>
        <dbReference type="ARBA" id="ARBA00022741"/>
    </source>
</evidence>
<protein>
    <recommendedName>
        <fullName evidence="3 4">N5-carboxyaminoimidazole ribonucleotide synthase</fullName>
        <shortName evidence="3 4">N5-CAIR synthase</shortName>
        <ecNumber evidence="3 4">6.3.4.18</ecNumber>
    </recommendedName>
    <alternativeName>
        <fullName evidence="3 4">5-(carboxyamino)imidazole ribonucleotide synthetase</fullName>
    </alternativeName>
</protein>
<evidence type="ECO:0000256" key="4">
    <source>
        <dbReference type="RuleBase" id="RU361200"/>
    </source>
</evidence>
<feature type="binding site" evidence="3">
    <location>
        <position position="132"/>
    </location>
    <ligand>
        <name>ATP</name>
        <dbReference type="ChEBI" id="CHEBI:30616"/>
    </ligand>
</feature>
<dbReference type="HAMAP" id="MF_01928">
    <property type="entry name" value="PurK"/>
    <property type="match status" value="1"/>
</dbReference>